<proteinExistence type="predicted"/>
<dbReference type="EMBL" id="JBHUGI010000006">
    <property type="protein sequence ID" value="MFD1927110.1"/>
    <property type="molecule type" value="Genomic_DNA"/>
</dbReference>
<gene>
    <name evidence="1" type="primary">spoIIP</name>
    <name evidence="1" type="ORF">ACFSFY_03425</name>
</gene>
<name>A0ABW4SCK1_9BACL</name>
<organism evidence="1 2">
    <name type="scientific">Sporosarcina siberiensis</name>
    <dbReference type="NCBI Taxonomy" id="1365606"/>
    <lineage>
        <taxon>Bacteria</taxon>
        <taxon>Bacillati</taxon>
        <taxon>Bacillota</taxon>
        <taxon>Bacilli</taxon>
        <taxon>Bacillales</taxon>
        <taxon>Caryophanaceae</taxon>
        <taxon>Sporosarcina</taxon>
    </lineage>
</organism>
<dbReference type="InterPro" id="IPR010897">
    <property type="entry name" value="Spore_II_P"/>
</dbReference>
<keyword evidence="2" id="KW-1185">Reference proteome</keyword>
<accession>A0ABW4SCK1</accession>
<dbReference type="Proteomes" id="UP001597218">
    <property type="component" value="Unassembled WGS sequence"/>
</dbReference>
<evidence type="ECO:0000313" key="2">
    <source>
        <dbReference type="Proteomes" id="UP001597218"/>
    </source>
</evidence>
<dbReference type="Pfam" id="PF07454">
    <property type="entry name" value="SpoIIP"/>
    <property type="match status" value="1"/>
</dbReference>
<dbReference type="RefSeq" id="WP_381535766.1">
    <property type="nucleotide sequence ID" value="NZ_JBHUGI010000006.1"/>
</dbReference>
<protein>
    <submittedName>
        <fullName evidence="1">Stage II sporulation protein P</fullName>
    </submittedName>
</protein>
<comment type="caution">
    <text evidence="1">The sequence shown here is derived from an EMBL/GenBank/DDBJ whole genome shotgun (WGS) entry which is preliminary data.</text>
</comment>
<reference evidence="2" key="1">
    <citation type="journal article" date="2019" name="Int. J. Syst. Evol. Microbiol.">
        <title>The Global Catalogue of Microorganisms (GCM) 10K type strain sequencing project: providing services to taxonomists for standard genome sequencing and annotation.</title>
        <authorList>
            <consortium name="The Broad Institute Genomics Platform"/>
            <consortium name="The Broad Institute Genome Sequencing Center for Infectious Disease"/>
            <person name="Wu L."/>
            <person name="Ma J."/>
        </authorList>
    </citation>
    <scope>NUCLEOTIDE SEQUENCE [LARGE SCALE GENOMIC DNA]</scope>
    <source>
        <strain evidence="2">CGMCC 4.7177</strain>
    </source>
</reference>
<dbReference type="NCBIfam" id="TIGR02867">
    <property type="entry name" value="spore_II_P"/>
    <property type="match status" value="1"/>
</dbReference>
<evidence type="ECO:0000313" key="1">
    <source>
        <dbReference type="EMBL" id="MFD1927110.1"/>
    </source>
</evidence>
<sequence>MKKSLKIWSALIFFLFLFPIVLEQIPSEIPEKVTVTSPDMGKLVYAANIIELEPEVQAGIRALLYATHSQEAFEPITLKHDGKIAVYHPEANIMKLSKTIKSQLEFNGVGTDIIDVDITAEMKKAGIPFHKSYNVTRPYVQKALNDADYDIILDIHRDSLKADRTTVTYKGEEFAQVVFVIGGDHPNFKLNQELAKELMAGMERIVPNITKNIVFKSGHGVDGKYNQDLHKRLVLVEMGGIGNNEAELNRTSAVLAKAVSQTLLSGKIPEN</sequence>